<dbReference type="Pfam" id="PF01734">
    <property type="entry name" value="Patatin"/>
    <property type="match status" value="1"/>
</dbReference>
<keyword evidence="2" id="KW-0442">Lipid degradation</keyword>
<name>A0A371BK40_9SPHN</name>
<keyword evidence="2" id="KW-0378">Hydrolase</keyword>
<dbReference type="EMBL" id="QRGP01000001">
    <property type="protein sequence ID" value="RDV07950.1"/>
    <property type="molecule type" value="Genomic_DNA"/>
</dbReference>
<dbReference type="SUPFAM" id="SSF52151">
    <property type="entry name" value="FabD/lysophospholipase-like"/>
    <property type="match status" value="1"/>
</dbReference>
<dbReference type="InterPro" id="IPR024282">
    <property type="entry name" value="DUF3376"/>
</dbReference>
<evidence type="ECO:0000256" key="2">
    <source>
        <dbReference type="PROSITE-ProRule" id="PRU01161"/>
    </source>
</evidence>
<dbReference type="GO" id="GO:0016787">
    <property type="term" value="F:hydrolase activity"/>
    <property type="evidence" value="ECO:0007669"/>
    <property type="project" value="UniProtKB-UniRule"/>
</dbReference>
<organism evidence="4 5">
    <name type="scientific">Sphingorhabdus pulchriflava</name>
    <dbReference type="NCBI Taxonomy" id="2292257"/>
    <lineage>
        <taxon>Bacteria</taxon>
        <taxon>Pseudomonadati</taxon>
        <taxon>Pseudomonadota</taxon>
        <taxon>Alphaproteobacteria</taxon>
        <taxon>Sphingomonadales</taxon>
        <taxon>Sphingomonadaceae</taxon>
        <taxon>Sphingorhabdus</taxon>
    </lineage>
</organism>
<dbReference type="InterPro" id="IPR016035">
    <property type="entry name" value="Acyl_Trfase/lysoPLipase"/>
</dbReference>
<dbReference type="Proteomes" id="UP000263833">
    <property type="component" value="Unassembled WGS sequence"/>
</dbReference>
<dbReference type="InterPro" id="IPR002641">
    <property type="entry name" value="PNPLA_dom"/>
</dbReference>
<gene>
    <name evidence="4" type="ORF">DXH95_09550</name>
</gene>
<dbReference type="GO" id="GO:0016042">
    <property type="term" value="P:lipid catabolic process"/>
    <property type="evidence" value="ECO:0007669"/>
    <property type="project" value="UniProtKB-UniRule"/>
</dbReference>
<dbReference type="Gene3D" id="3.40.1090.10">
    <property type="entry name" value="Cytosolic phospholipase A2 catalytic domain"/>
    <property type="match status" value="1"/>
</dbReference>
<dbReference type="InterPro" id="IPR019894">
    <property type="entry name" value="Patatin-related_protein"/>
</dbReference>
<feature type="domain" description="PNPLA" evidence="3">
    <location>
        <begin position="10"/>
        <end position="330"/>
    </location>
</feature>
<evidence type="ECO:0000256" key="1">
    <source>
        <dbReference type="ARBA" id="ARBA00023098"/>
    </source>
</evidence>
<sequence length="780" mass="86565">MREKELRLALICYGGVSLAVYMHGITREIWHLVRASRAFLENQPPSSGSEAVYRELLELIEAKSGTKLRVLTDIISGASAGGINGVFLAQAITTGQSLEPLTDLWLQNADVEVLLDPDARPLSRFSKFWAAPIAWAILRRRGGAVERTVAAEAQDEVATKLSGFVRARWFQPPFGGRVFSTLLLDALQAMEAQGFTRPLLPAGQPLDLFVTVTDFHGHREQLQLNSPSNVTENEHRLTIGFSTRGQDAGMLAHQAELVFAARSTASFPGAFPPFTVRELDGLLLSRAVVWDEREAFLKRILPQQFEAGSAEDAFLIDGSVLANAPFAQAIDALRNRPARREVDRRFVYIDPKPGMPSFRVRGRGKTADGHLKPPGFFSTIFGATSDIPREQPIRDSLTAIEGRSQRIARMREITEHLEVEVEHMIEVMLGKTWFLTKPTPERLRKWRLTMLQKSAAATGYSYPAYAHLRMMGVLDDLAATARRLCPDARQEHCRLLRDALWGEVRRRGLDKLTGPKGRVMAAESMLFFRAQDVRFRIRRLRFLARKLAEDVEVMAEVPAAVADRLRQAIYASLAHFLEVETSEYLGADVAEAVRNGVENPAALLDLLAERRNLEAGDAATDAALIAALTDMPDAATRTILLGYLGYILYDIATLPLLQGEGQDEFDPIKVDRISPDDATTIRKGGAAATLKGIEFNNFGAFFSRAYRENDYLWGRLHGIDRLIDIVLSSMPGTVSAEQAEVLAIKKRAFEAVLEAEAPRLKRIQPLIEELRAEIAAITPA</sequence>
<feature type="short sequence motif" description="GXSXG" evidence="2">
    <location>
        <begin position="77"/>
        <end position="81"/>
    </location>
</feature>
<protein>
    <submittedName>
        <fullName evidence="4">Patatin-like protein</fullName>
    </submittedName>
</protein>
<keyword evidence="1 2" id="KW-0443">Lipid metabolism</keyword>
<evidence type="ECO:0000313" key="5">
    <source>
        <dbReference type="Proteomes" id="UP000263833"/>
    </source>
</evidence>
<dbReference type="AlphaFoldDB" id="A0A371BK40"/>
<comment type="caution">
    <text evidence="2">Lacks conserved residue(s) required for the propagation of feature annotation.</text>
</comment>
<dbReference type="Pfam" id="PF11856">
    <property type="entry name" value="DUF3376"/>
    <property type="match status" value="1"/>
</dbReference>
<feature type="active site" description="Nucleophile" evidence="2">
    <location>
        <position position="79"/>
    </location>
</feature>
<evidence type="ECO:0000259" key="3">
    <source>
        <dbReference type="PROSITE" id="PS51635"/>
    </source>
</evidence>
<keyword evidence="5" id="KW-1185">Reference proteome</keyword>
<evidence type="ECO:0000313" key="4">
    <source>
        <dbReference type="EMBL" id="RDV07950.1"/>
    </source>
</evidence>
<reference evidence="5" key="1">
    <citation type="submission" date="2018-08" db="EMBL/GenBank/DDBJ databases">
        <authorList>
            <person name="Kim S.-J."/>
            <person name="Jung G.-Y."/>
        </authorList>
    </citation>
    <scope>NUCLEOTIDE SEQUENCE [LARGE SCALE GENOMIC DNA]</scope>
    <source>
        <strain evidence="5">GY_G</strain>
    </source>
</reference>
<proteinExistence type="predicted"/>
<comment type="caution">
    <text evidence="4">The sequence shown here is derived from an EMBL/GenBank/DDBJ whole genome shotgun (WGS) entry which is preliminary data.</text>
</comment>
<dbReference type="PROSITE" id="PS51635">
    <property type="entry name" value="PNPLA"/>
    <property type="match status" value="1"/>
</dbReference>
<accession>A0A371BK40</accession>
<dbReference type="RefSeq" id="WP_115549513.1">
    <property type="nucleotide sequence ID" value="NZ_QRGP01000001.1"/>
</dbReference>
<dbReference type="OrthoDB" id="8728704at2"/>
<feature type="active site" description="Proton acceptor" evidence="2">
    <location>
        <position position="317"/>
    </location>
</feature>
<dbReference type="NCBIfam" id="TIGR03607">
    <property type="entry name" value="patatin-like protein"/>
    <property type="match status" value="1"/>
</dbReference>